<evidence type="ECO:0000256" key="6">
    <source>
        <dbReference type="ARBA" id="ARBA00022840"/>
    </source>
</evidence>
<name>A0A7W8H8Y1_9FIRM</name>
<dbReference type="SUPFAM" id="SSF52540">
    <property type="entry name" value="P-loop containing nucleoside triphosphate hydrolases"/>
    <property type="match status" value="1"/>
</dbReference>
<dbReference type="InterPro" id="IPR003439">
    <property type="entry name" value="ABC_transporter-like_ATP-bd"/>
</dbReference>
<evidence type="ECO:0000313" key="11">
    <source>
        <dbReference type="EMBL" id="MBB5264076.1"/>
    </source>
</evidence>
<evidence type="ECO:0000313" key="12">
    <source>
        <dbReference type="Proteomes" id="UP000543642"/>
    </source>
</evidence>
<dbReference type="PANTHER" id="PTHR42771">
    <property type="entry name" value="IRON(3+)-HYDROXAMATE IMPORT ATP-BINDING PROTEIN FHUC"/>
    <property type="match status" value="1"/>
</dbReference>
<keyword evidence="12" id="KW-1185">Reference proteome</keyword>
<dbReference type="InterPro" id="IPR027417">
    <property type="entry name" value="P-loop_NTPase"/>
</dbReference>
<keyword evidence="4" id="KW-0410">Iron transport</keyword>
<feature type="domain" description="ABC transporter" evidence="10">
    <location>
        <begin position="5"/>
        <end position="241"/>
    </location>
</feature>
<keyword evidence="8" id="KW-0406">Ion transport</keyword>
<dbReference type="CDD" id="cd03214">
    <property type="entry name" value="ABC_Iron-Siderophores_B12_Hemin"/>
    <property type="match status" value="1"/>
</dbReference>
<dbReference type="EMBL" id="JACHFW010000003">
    <property type="protein sequence ID" value="MBB5264076.1"/>
    <property type="molecule type" value="Genomic_DNA"/>
</dbReference>
<comment type="subcellular location">
    <subcellularLocation>
        <location evidence="1">Cell membrane</location>
        <topology evidence="1">Peripheral membrane protein</topology>
    </subcellularLocation>
</comment>
<evidence type="ECO:0000259" key="10">
    <source>
        <dbReference type="PROSITE" id="PS50893"/>
    </source>
</evidence>
<evidence type="ECO:0000256" key="2">
    <source>
        <dbReference type="ARBA" id="ARBA00022448"/>
    </source>
</evidence>
<keyword evidence="9" id="KW-0472">Membrane</keyword>
<dbReference type="InterPro" id="IPR017871">
    <property type="entry name" value="ABC_transporter-like_CS"/>
</dbReference>
<dbReference type="PANTHER" id="PTHR42771:SF4">
    <property type="entry name" value="IRON(3+)-HYDROXAMATE IMPORT ATP-BINDING PROTEIN FHUC"/>
    <property type="match status" value="1"/>
</dbReference>
<dbReference type="RefSeq" id="WP_183772439.1">
    <property type="nucleotide sequence ID" value="NZ_JACHFW010000003.1"/>
</dbReference>
<reference evidence="11 12" key="1">
    <citation type="submission" date="2020-08" db="EMBL/GenBank/DDBJ databases">
        <title>Genomic Encyclopedia of Type Strains, Phase IV (KMG-IV): sequencing the most valuable type-strain genomes for metagenomic binning, comparative biology and taxonomic classification.</title>
        <authorList>
            <person name="Goeker M."/>
        </authorList>
    </citation>
    <scope>NUCLEOTIDE SEQUENCE [LARGE SCALE GENOMIC DNA]</scope>
    <source>
        <strain evidence="11 12">DSM 106146</strain>
    </source>
</reference>
<dbReference type="PROSITE" id="PS00211">
    <property type="entry name" value="ABC_TRANSPORTER_1"/>
    <property type="match status" value="1"/>
</dbReference>
<gene>
    <name evidence="11" type="ORF">HNP82_001181</name>
</gene>
<organism evidence="11 12">
    <name type="scientific">Catenibacillus scindens</name>
    <dbReference type="NCBI Taxonomy" id="673271"/>
    <lineage>
        <taxon>Bacteria</taxon>
        <taxon>Bacillati</taxon>
        <taxon>Bacillota</taxon>
        <taxon>Clostridia</taxon>
        <taxon>Lachnospirales</taxon>
        <taxon>Lachnospiraceae</taxon>
        <taxon>Catenibacillus</taxon>
    </lineage>
</organism>
<dbReference type="GO" id="GO:0005886">
    <property type="term" value="C:plasma membrane"/>
    <property type="evidence" value="ECO:0007669"/>
    <property type="project" value="UniProtKB-SubCell"/>
</dbReference>
<dbReference type="FunFam" id="3.40.50.300:FF:000134">
    <property type="entry name" value="Iron-enterobactin ABC transporter ATP-binding protein"/>
    <property type="match status" value="1"/>
</dbReference>
<keyword evidence="3" id="KW-1003">Cell membrane</keyword>
<dbReference type="SMART" id="SM00382">
    <property type="entry name" value="AAA"/>
    <property type="match status" value="1"/>
</dbReference>
<dbReference type="Gene3D" id="3.40.50.300">
    <property type="entry name" value="P-loop containing nucleotide triphosphate hydrolases"/>
    <property type="match status" value="1"/>
</dbReference>
<protein>
    <submittedName>
        <fullName evidence="11">Iron complex transport system ATP-binding protein</fullName>
    </submittedName>
</protein>
<dbReference type="GO" id="GO:0016887">
    <property type="term" value="F:ATP hydrolysis activity"/>
    <property type="evidence" value="ECO:0007669"/>
    <property type="project" value="InterPro"/>
</dbReference>
<sequence length="267" mass="29667">MEAILKGEGISVGYQQNTIIQEMDVQIPKGQITSIIGPNGCGKSTLLKALSRMMPVKTGQVILDGQQIAQLPTIQVAQKMAILPQSPQAPGGLTVEELVAYGRYPHQKGFGKLKSEDHKAIQWALEMTHMEAFAQRNIDALSGGQRQRAWIAMALAQDTPLILLDEPTTYLDMAHQLEVLELLKDLNETSHKTIALVIHDLNLAARFSHWMIAMREGKVLYEGTAEAVMTREVLADVFSLDAYVDKDPWTGRPMCVTYRIKPVYSKN</sequence>
<accession>A0A7W8H8Y1</accession>
<comment type="caution">
    <text evidence="11">The sequence shown here is derived from an EMBL/GenBank/DDBJ whole genome shotgun (WGS) entry which is preliminary data.</text>
</comment>
<dbReference type="InterPro" id="IPR051535">
    <property type="entry name" value="Siderophore_ABC-ATPase"/>
</dbReference>
<dbReference type="AlphaFoldDB" id="A0A7W8H8Y1"/>
<evidence type="ECO:0000256" key="4">
    <source>
        <dbReference type="ARBA" id="ARBA00022496"/>
    </source>
</evidence>
<keyword evidence="6 11" id="KW-0067">ATP-binding</keyword>
<dbReference type="InterPro" id="IPR003593">
    <property type="entry name" value="AAA+_ATPase"/>
</dbReference>
<dbReference type="Proteomes" id="UP000543642">
    <property type="component" value="Unassembled WGS sequence"/>
</dbReference>
<keyword evidence="2" id="KW-0813">Transport</keyword>
<evidence type="ECO:0000256" key="9">
    <source>
        <dbReference type="ARBA" id="ARBA00023136"/>
    </source>
</evidence>
<keyword evidence="5" id="KW-0547">Nucleotide-binding</keyword>
<keyword evidence="7" id="KW-0408">Iron</keyword>
<evidence type="ECO:0000256" key="7">
    <source>
        <dbReference type="ARBA" id="ARBA00023004"/>
    </source>
</evidence>
<dbReference type="PROSITE" id="PS50893">
    <property type="entry name" value="ABC_TRANSPORTER_2"/>
    <property type="match status" value="1"/>
</dbReference>
<dbReference type="GO" id="GO:0005524">
    <property type="term" value="F:ATP binding"/>
    <property type="evidence" value="ECO:0007669"/>
    <property type="project" value="UniProtKB-KW"/>
</dbReference>
<proteinExistence type="predicted"/>
<evidence type="ECO:0000256" key="5">
    <source>
        <dbReference type="ARBA" id="ARBA00022741"/>
    </source>
</evidence>
<evidence type="ECO:0000256" key="1">
    <source>
        <dbReference type="ARBA" id="ARBA00004202"/>
    </source>
</evidence>
<evidence type="ECO:0000256" key="3">
    <source>
        <dbReference type="ARBA" id="ARBA00022475"/>
    </source>
</evidence>
<evidence type="ECO:0000256" key="8">
    <source>
        <dbReference type="ARBA" id="ARBA00023065"/>
    </source>
</evidence>
<dbReference type="Pfam" id="PF00005">
    <property type="entry name" value="ABC_tran"/>
    <property type="match status" value="1"/>
</dbReference>
<dbReference type="GO" id="GO:0006826">
    <property type="term" value="P:iron ion transport"/>
    <property type="evidence" value="ECO:0007669"/>
    <property type="project" value="UniProtKB-KW"/>
</dbReference>